<sequence length="429" mass="48084">MTTRDDIIAQLPPQGLFREPGIPWRISPEPLRLPRALVRRLEGLGHVLACFQDAAHELYLRSVDGREAPWLAPLLDAGKPEWLVRAQRRYRRKAGPALIRPDLLWCEDGPALAEIDSVPGGAGLTLFLSRVYARRGFPVLGGADGILEGFRRAHPGGARIAVSEESADYRPEMAYLSDALGDAYPCGDAETLPESLPEGSCLYRFFELFDTAAIPPARALIEAASQGAFRMSPPPVAHLEEKVWLALFHYPGLRSYWQRALRGAHLECLRRIIPYGWIVDPAPLPPQAALPRLNLNSWSEVAELSQKQRRLVLKISGFDERAWGAHGVVIGHDVSAAQWAEALRSALDEYPHKLRLMQEFRETRLIEHPYLEHDGSIRLMRGRVRLCPYYFRDPDGRTSLSGCLATIVPEDKKKIHGMREAILVPCQES</sequence>
<reference evidence="1" key="2">
    <citation type="submission" date="2021-04" db="EMBL/GenBank/DDBJ databases">
        <authorList>
            <person name="Gilroy R."/>
        </authorList>
    </citation>
    <scope>NUCLEOTIDE SEQUENCE</scope>
    <source>
        <strain evidence="1">14975</strain>
    </source>
</reference>
<name>A0A9D1VAG7_9BACT</name>
<proteinExistence type="predicted"/>
<dbReference type="Proteomes" id="UP000823964">
    <property type="component" value="Unassembled WGS sequence"/>
</dbReference>
<dbReference type="EMBL" id="DXFQ01000049">
    <property type="protein sequence ID" value="HIX19547.1"/>
    <property type="molecule type" value="Genomic_DNA"/>
</dbReference>
<evidence type="ECO:0000313" key="2">
    <source>
        <dbReference type="Proteomes" id="UP000823964"/>
    </source>
</evidence>
<comment type="caution">
    <text evidence="1">The sequence shown here is derived from an EMBL/GenBank/DDBJ whole genome shotgun (WGS) entry which is preliminary data.</text>
</comment>
<dbReference type="AlphaFoldDB" id="A0A9D1VAG7"/>
<organism evidence="1 2">
    <name type="scientific">Candidatus Akkermansia intestinigallinarum</name>
    <dbReference type="NCBI Taxonomy" id="2838431"/>
    <lineage>
        <taxon>Bacteria</taxon>
        <taxon>Pseudomonadati</taxon>
        <taxon>Verrucomicrobiota</taxon>
        <taxon>Verrucomicrobiia</taxon>
        <taxon>Verrucomicrobiales</taxon>
        <taxon>Akkermansiaceae</taxon>
        <taxon>Akkermansia</taxon>
    </lineage>
</organism>
<reference evidence="1" key="1">
    <citation type="journal article" date="2021" name="PeerJ">
        <title>Extensive microbial diversity within the chicken gut microbiome revealed by metagenomics and culture.</title>
        <authorList>
            <person name="Gilroy R."/>
            <person name="Ravi A."/>
            <person name="Getino M."/>
            <person name="Pursley I."/>
            <person name="Horton D.L."/>
            <person name="Alikhan N.F."/>
            <person name="Baker D."/>
            <person name="Gharbi K."/>
            <person name="Hall N."/>
            <person name="Watson M."/>
            <person name="Adriaenssens E.M."/>
            <person name="Foster-Nyarko E."/>
            <person name="Jarju S."/>
            <person name="Secka A."/>
            <person name="Antonio M."/>
            <person name="Oren A."/>
            <person name="Chaudhuri R.R."/>
            <person name="La Ragione R."/>
            <person name="Hildebrand F."/>
            <person name="Pallen M.J."/>
        </authorList>
    </citation>
    <scope>NUCLEOTIDE SEQUENCE</scope>
    <source>
        <strain evidence="1">14975</strain>
    </source>
</reference>
<evidence type="ECO:0000313" key="1">
    <source>
        <dbReference type="EMBL" id="HIX19547.1"/>
    </source>
</evidence>
<gene>
    <name evidence="1" type="ORF">H9862_02960</name>
</gene>
<protein>
    <submittedName>
        <fullName evidence="1">Uncharacterized protein</fullName>
    </submittedName>
</protein>
<accession>A0A9D1VAG7</accession>